<comment type="caution">
    <text evidence="1">The sequence shown here is derived from an EMBL/GenBank/DDBJ whole genome shotgun (WGS) entry which is preliminary data.</text>
</comment>
<proteinExistence type="predicted"/>
<evidence type="ECO:0000313" key="2">
    <source>
        <dbReference type="Proteomes" id="UP000190648"/>
    </source>
</evidence>
<accession>A0A1V4JT36</accession>
<gene>
    <name evidence="1" type="ORF">AV530_007826</name>
</gene>
<keyword evidence="2" id="KW-1185">Reference proteome</keyword>
<name>A0A1V4JT36_PATFA</name>
<sequence length="248" mass="27423">MSVVTILQVSFHKAISCKVRLTQGCWKTQDALAAGVTFLPCEHFTWSSAIARKSYPNVTIYRGFLKRDLKSEGCLMDAAAREPCLPWDHRQNQQHPCLPQLRRWDHPKAAEANVSREMTCPSQSAAMSSLPHLWHNEALSASLQEDQLCPRGAARYKASQISASCEQGPPSSAWLTWSQQAGPHCPCSVGAGHSIALCAETPYVIGTVILKTSHASKNKSIFYCLDEQRQPFGFRNSQVAPQEQELAS</sequence>
<protein>
    <submittedName>
        <fullName evidence="1">Uncharacterized protein</fullName>
    </submittedName>
</protein>
<dbReference type="EMBL" id="LSYS01006437">
    <property type="protein sequence ID" value="OPJ75323.1"/>
    <property type="molecule type" value="Genomic_DNA"/>
</dbReference>
<reference evidence="1 2" key="1">
    <citation type="submission" date="2016-02" db="EMBL/GenBank/DDBJ databases">
        <title>Band-tailed pigeon sequencing and assembly.</title>
        <authorList>
            <person name="Soares A.E."/>
            <person name="Novak B.J."/>
            <person name="Rice E.S."/>
            <person name="O'Connell B."/>
            <person name="Chang D."/>
            <person name="Weber S."/>
            <person name="Shapiro B."/>
        </authorList>
    </citation>
    <scope>NUCLEOTIDE SEQUENCE [LARGE SCALE GENOMIC DNA]</scope>
    <source>
        <strain evidence="1">BTP2013</strain>
        <tissue evidence="1">Blood</tissue>
    </source>
</reference>
<evidence type="ECO:0000313" key="1">
    <source>
        <dbReference type="EMBL" id="OPJ75323.1"/>
    </source>
</evidence>
<dbReference type="AlphaFoldDB" id="A0A1V4JT36"/>
<dbReference type="Proteomes" id="UP000190648">
    <property type="component" value="Unassembled WGS sequence"/>
</dbReference>
<organism evidence="1 2">
    <name type="scientific">Patagioenas fasciata monilis</name>
    <dbReference type="NCBI Taxonomy" id="372326"/>
    <lineage>
        <taxon>Eukaryota</taxon>
        <taxon>Metazoa</taxon>
        <taxon>Chordata</taxon>
        <taxon>Craniata</taxon>
        <taxon>Vertebrata</taxon>
        <taxon>Euteleostomi</taxon>
        <taxon>Archelosauria</taxon>
        <taxon>Archosauria</taxon>
        <taxon>Dinosauria</taxon>
        <taxon>Saurischia</taxon>
        <taxon>Theropoda</taxon>
        <taxon>Coelurosauria</taxon>
        <taxon>Aves</taxon>
        <taxon>Neognathae</taxon>
        <taxon>Neoaves</taxon>
        <taxon>Columbimorphae</taxon>
        <taxon>Columbiformes</taxon>
        <taxon>Columbidae</taxon>
        <taxon>Patagioenas</taxon>
    </lineage>
</organism>